<dbReference type="AlphaFoldDB" id="A0A414FZG3"/>
<dbReference type="RefSeq" id="WP_118271172.1">
    <property type="nucleotide sequence ID" value="NZ_QSJI01000001.1"/>
</dbReference>
<dbReference type="SUPFAM" id="SSF82549">
    <property type="entry name" value="DAK1/DegV-like"/>
    <property type="match status" value="1"/>
</dbReference>
<dbReference type="EMBL" id="QSJI01000001">
    <property type="protein sequence ID" value="RHD57358.1"/>
    <property type="molecule type" value="Genomic_DNA"/>
</dbReference>
<dbReference type="InterPro" id="IPR043168">
    <property type="entry name" value="DegV_C"/>
</dbReference>
<dbReference type="Pfam" id="PF02645">
    <property type="entry name" value="DegV"/>
    <property type="match status" value="1"/>
</dbReference>
<dbReference type="PROSITE" id="PS51482">
    <property type="entry name" value="DEGV"/>
    <property type="match status" value="1"/>
</dbReference>
<evidence type="ECO:0000313" key="2">
    <source>
        <dbReference type="EMBL" id="RHD57358.1"/>
    </source>
</evidence>
<evidence type="ECO:0000313" key="3">
    <source>
        <dbReference type="Proteomes" id="UP000286050"/>
    </source>
</evidence>
<dbReference type="PANTHER" id="PTHR33434:SF2">
    <property type="entry name" value="FATTY ACID-BINDING PROTEIN TM_1468"/>
    <property type="match status" value="1"/>
</dbReference>
<sequence length="294" mass="32126">MTWAIIADSSCNLRDYTPAAPDCTYAFAPLTLHVGGEEYPDDSDLDVSKLNERVHSEATASSSACPSAGEWADLFRLADNVIVVTLSSNLSGSYDSAQMGRNLVMDEYAREHGGQIMGKNIYILDSRAAGAKLEVMVRLIDRYLMKHSDATFDEVVSYAKKLESNSQVQFSLRSFDNLVKNGRMPKLVGALASGLSIRMLGTASEQGTIKVIAPTRGDKKTMKKILDVMRSDGYRGGLAYIDHVDNVEGAEELGRAIASEWPQAEVEILPCRGLCSYYAEESGLIIGYEWNGLS</sequence>
<dbReference type="InterPro" id="IPR003797">
    <property type="entry name" value="DegV"/>
</dbReference>
<dbReference type="Gene3D" id="2.20.28.50">
    <property type="entry name" value="degv family protein"/>
    <property type="match status" value="1"/>
</dbReference>
<dbReference type="Proteomes" id="UP000286050">
    <property type="component" value="Unassembled WGS sequence"/>
</dbReference>
<gene>
    <name evidence="2" type="ORF">DW787_00470</name>
</gene>
<dbReference type="Gene3D" id="3.40.50.10440">
    <property type="entry name" value="Dihydroxyacetone kinase, domain 1"/>
    <property type="match status" value="1"/>
</dbReference>
<dbReference type="NCBIfam" id="TIGR00762">
    <property type="entry name" value="DegV"/>
    <property type="match status" value="1"/>
</dbReference>
<accession>A0A414FZG3</accession>
<dbReference type="Gene3D" id="3.30.1180.10">
    <property type="match status" value="1"/>
</dbReference>
<organism evidence="2 3">
    <name type="scientific">Collinsella intestinalis</name>
    <dbReference type="NCBI Taxonomy" id="147207"/>
    <lineage>
        <taxon>Bacteria</taxon>
        <taxon>Bacillati</taxon>
        <taxon>Actinomycetota</taxon>
        <taxon>Coriobacteriia</taxon>
        <taxon>Coriobacteriales</taxon>
        <taxon>Coriobacteriaceae</taxon>
        <taxon>Collinsella</taxon>
    </lineage>
</organism>
<name>A0A414FZG3_9ACTN</name>
<dbReference type="GO" id="GO:0008289">
    <property type="term" value="F:lipid binding"/>
    <property type="evidence" value="ECO:0007669"/>
    <property type="project" value="UniProtKB-KW"/>
</dbReference>
<proteinExistence type="predicted"/>
<comment type="caution">
    <text evidence="2">The sequence shown here is derived from an EMBL/GenBank/DDBJ whole genome shotgun (WGS) entry which is preliminary data.</text>
</comment>
<evidence type="ECO:0000256" key="1">
    <source>
        <dbReference type="ARBA" id="ARBA00023121"/>
    </source>
</evidence>
<protein>
    <submittedName>
        <fullName evidence="2">DegV family EDD domain-containing protein</fullName>
    </submittedName>
</protein>
<dbReference type="PANTHER" id="PTHR33434">
    <property type="entry name" value="DEGV DOMAIN-CONTAINING PROTEIN DR_1986-RELATED"/>
    <property type="match status" value="1"/>
</dbReference>
<reference evidence="2 3" key="1">
    <citation type="submission" date="2018-08" db="EMBL/GenBank/DDBJ databases">
        <title>A genome reference for cultivated species of the human gut microbiota.</title>
        <authorList>
            <person name="Zou Y."/>
            <person name="Xue W."/>
            <person name="Luo G."/>
        </authorList>
    </citation>
    <scope>NUCLEOTIDE SEQUENCE [LARGE SCALE GENOMIC DNA]</scope>
    <source>
        <strain evidence="2 3">AM30-5LB</strain>
    </source>
</reference>
<keyword evidence="1" id="KW-0446">Lipid-binding</keyword>
<dbReference type="InterPro" id="IPR050270">
    <property type="entry name" value="DegV_domain_contain"/>
</dbReference>